<dbReference type="InterPro" id="IPR027417">
    <property type="entry name" value="P-loop_NTPase"/>
</dbReference>
<dbReference type="AlphaFoldDB" id="A0A518JVG2"/>
<dbReference type="KEGG" id="rcf:Poly24_32490"/>
<proteinExistence type="predicted"/>
<evidence type="ECO:0000313" key="1">
    <source>
        <dbReference type="EMBL" id="QDV69533.1"/>
    </source>
</evidence>
<dbReference type="EMBL" id="CP036348">
    <property type="protein sequence ID" value="QDV69533.1"/>
    <property type="molecule type" value="Genomic_DNA"/>
</dbReference>
<reference evidence="1 2" key="1">
    <citation type="submission" date="2019-02" db="EMBL/GenBank/DDBJ databases">
        <title>Deep-cultivation of Planctomycetes and their phenomic and genomic characterization uncovers novel biology.</title>
        <authorList>
            <person name="Wiegand S."/>
            <person name="Jogler M."/>
            <person name="Boedeker C."/>
            <person name="Pinto D."/>
            <person name="Vollmers J."/>
            <person name="Rivas-Marin E."/>
            <person name="Kohn T."/>
            <person name="Peeters S.H."/>
            <person name="Heuer A."/>
            <person name="Rast P."/>
            <person name="Oberbeckmann S."/>
            <person name="Bunk B."/>
            <person name="Jeske O."/>
            <person name="Meyerdierks A."/>
            <person name="Storesund J.E."/>
            <person name="Kallscheuer N."/>
            <person name="Luecker S."/>
            <person name="Lage O.M."/>
            <person name="Pohl T."/>
            <person name="Merkel B.J."/>
            <person name="Hornburger P."/>
            <person name="Mueller R.-W."/>
            <person name="Bruemmer F."/>
            <person name="Labrenz M."/>
            <person name="Spormann A.M."/>
            <person name="Op den Camp H."/>
            <person name="Overmann J."/>
            <person name="Amann R."/>
            <person name="Jetten M.S.M."/>
            <person name="Mascher T."/>
            <person name="Medema M.H."/>
            <person name="Devos D.P."/>
            <person name="Kaster A.-K."/>
            <person name="Ovreas L."/>
            <person name="Rohde M."/>
            <person name="Galperin M.Y."/>
            <person name="Jogler C."/>
        </authorList>
    </citation>
    <scope>NUCLEOTIDE SEQUENCE [LARGE SCALE GENOMIC DNA]</scope>
    <source>
        <strain evidence="1 2">Poly24</strain>
    </source>
</reference>
<evidence type="ECO:0008006" key="3">
    <source>
        <dbReference type="Google" id="ProtNLM"/>
    </source>
</evidence>
<protein>
    <recommendedName>
        <fullName evidence="3">Sulfotransferase family protein</fullName>
    </recommendedName>
</protein>
<accession>A0A518JVG2</accession>
<evidence type="ECO:0000313" key="2">
    <source>
        <dbReference type="Proteomes" id="UP000315082"/>
    </source>
</evidence>
<dbReference type="Proteomes" id="UP000315082">
    <property type="component" value="Chromosome"/>
</dbReference>
<dbReference type="Gene3D" id="3.40.50.300">
    <property type="entry name" value="P-loop containing nucleotide triphosphate hydrolases"/>
    <property type="match status" value="1"/>
</dbReference>
<dbReference type="RefSeq" id="WP_197451945.1">
    <property type="nucleotide sequence ID" value="NZ_CP036348.1"/>
</dbReference>
<gene>
    <name evidence="1" type="ORF">Poly24_32490</name>
</gene>
<sequence>MLGIITTHFPIPHFTKLGLPEDTFAISCFRDPVKRVISHYNMLLNYRANNVNHPCMLTEGQWLGASFDDFLTAIPDEHLLNQLYMFSADLDVAEAVERVAGLSHFLFTEDFDRGVKQLNKKTGFPICVMHRRSAKYLAVISDDSMIRLREKLESEYIFLDHVRKLKNVAGDA</sequence>
<name>A0A518JVG2_9BACT</name>
<keyword evidence="2" id="KW-1185">Reference proteome</keyword>
<dbReference type="SUPFAM" id="SSF52540">
    <property type="entry name" value="P-loop containing nucleoside triphosphate hydrolases"/>
    <property type="match status" value="1"/>
</dbReference>
<organism evidence="1 2">
    <name type="scientific">Rosistilla carotiformis</name>
    <dbReference type="NCBI Taxonomy" id="2528017"/>
    <lineage>
        <taxon>Bacteria</taxon>
        <taxon>Pseudomonadati</taxon>
        <taxon>Planctomycetota</taxon>
        <taxon>Planctomycetia</taxon>
        <taxon>Pirellulales</taxon>
        <taxon>Pirellulaceae</taxon>
        <taxon>Rosistilla</taxon>
    </lineage>
</organism>